<evidence type="ECO:0000259" key="3">
    <source>
        <dbReference type="Pfam" id="PF05662"/>
    </source>
</evidence>
<dbReference type="InterPro" id="IPR008635">
    <property type="entry name" value="Coiled_stalk_dom"/>
</dbReference>
<evidence type="ECO:0000259" key="2">
    <source>
        <dbReference type="Pfam" id="PF05658"/>
    </source>
</evidence>
<dbReference type="Pfam" id="PF05662">
    <property type="entry name" value="YadA_stalk"/>
    <property type="match status" value="6"/>
</dbReference>
<evidence type="ECO:0000313" key="5">
    <source>
        <dbReference type="Proteomes" id="UP000092626"/>
    </source>
</evidence>
<feature type="domain" description="Trimeric autotransporter adhesin YadA-like head" evidence="2">
    <location>
        <begin position="1678"/>
        <end position="1704"/>
    </location>
</feature>
<dbReference type="Pfam" id="PF05658">
    <property type="entry name" value="YadA_head"/>
    <property type="match status" value="9"/>
</dbReference>
<dbReference type="SUPFAM" id="SSF101967">
    <property type="entry name" value="Adhesin YadA, collagen-binding domain"/>
    <property type="match status" value="8"/>
</dbReference>
<dbReference type="Gene3D" id="2.150.10.10">
    <property type="entry name" value="Serralysin-like metalloprotease, C-terminal"/>
    <property type="match status" value="8"/>
</dbReference>
<evidence type="ECO:0000313" key="4">
    <source>
        <dbReference type="EMBL" id="OBX03446.1"/>
    </source>
</evidence>
<gene>
    <name evidence="4" type="ORF">QV06_09835</name>
</gene>
<feature type="domain" description="Trimeric autotransporter adhesin YadA-like stalk" evidence="3">
    <location>
        <begin position="982"/>
        <end position="1011"/>
    </location>
</feature>
<dbReference type="Proteomes" id="UP000092626">
    <property type="component" value="Unassembled WGS sequence"/>
</dbReference>
<organism evidence="4 5">
    <name type="scientific">Gallibacterium genomosp. 3</name>
    <dbReference type="NCBI Taxonomy" id="505345"/>
    <lineage>
        <taxon>Bacteria</taxon>
        <taxon>Pseudomonadati</taxon>
        <taxon>Pseudomonadota</taxon>
        <taxon>Gammaproteobacteria</taxon>
        <taxon>Pasteurellales</taxon>
        <taxon>Pasteurellaceae</taxon>
        <taxon>Gallibacterium</taxon>
    </lineage>
</organism>
<feature type="domain" description="Trimeric autotransporter adhesin YadA-like head" evidence="2">
    <location>
        <begin position="214"/>
        <end position="236"/>
    </location>
</feature>
<dbReference type="GO" id="GO:0019867">
    <property type="term" value="C:outer membrane"/>
    <property type="evidence" value="ECO:0007669"/>
    <property type="project" value="InterPro"/>
</dbReference>
<dbReference type="EMBL" id="JTJR01000044">
    <property type="protein sequence ID" value="OBX03446.1"/>
    <property type="molecule type" value="Genomic_DNA"/>
</dbReference>
<comment type="caution">
    <text evidence="4">The sequence shown here is derived from an EMBL/GenBank/DDBJ whole genome shotgun (WGS) entry which is preliminary data.</text>
</comment>
<feature type="domain" description="Trimeric autotransporter adhesin YadA-like stalk" evidence="3">
    <location>
        <begin position="1245"/>
        <end position="1283"/>
    </location>
</feature>
<sequence length="3120" mass="322670">MQLNLRTGSVVIGHSAKAEKDKNNSGEKVVAIGDGATSVGVQGVAIGNNTQASSQSTALGSDVFAIGKSSIAIGNDDIASQYRDELSDRYLLANINGRANENDLFKELRAVLDDGYFDRTYVAKSGTDNKRIYSPTYSRGVGAIAIGSRAVAYGNGSTTVGTLSFALADQSTAIGLRSFVEKSAIGGTAIGESSRVFAVNSIAVGNNTESSAQGSFSYGYNAKAVGRGSIAFGYGSVAAARLDDTLYRGFEQRLAGIHSIQLFNEDGSTNSDNQNLFRQQVETLIQGQDAANTKLKSGQTLTAAERAQVGVDTWIDTGGLFQYDDEVYLTVGGKSIKKTSVGGAALQDDKTNSAENTIAIGRYAFALRSNALAVGYATVSDARSSLAIGSYSHTTMRSENAVALGVNAYVDAANAFVGGYSAKSFSKDSLAIGTGASVGQKLTKAEADKLVADTRNLPEGSRYKIITGNDIDTTDSPSIIKETVSGQDIYRLNARNAAAVGKLAKATAVNALAFGNFSEANLVNSMALGVSSQTDYSLEDLAQPGWVARGAISIPTSGRTGVISVGSKGYERRIVNVASGYKDTDAVNVAQLRAVDEKFDTALDALQGGGGSQYLSLEKTNPTGEAGKLSAILKRSGNYEKYVNLKEQSLFFAARAKLNDENFNQEALNNLNNKISELGSADNNLAQNTATSLKAIERELTQLQTSNLTASQKKQKLDDFLERIVTAAIQDSGRNIGGLTQEQIAAKKQGNNYLNDGAKGDDSIALGWKASTAATTGNQDSQLGGKRAIAIGFEAKANAQNAIAIGTANTVEGNKSIAIGYNHTVRGNNSGTFGDPNVINYSNSYAVGNNVTIGGGAEADNSKDGSFVIGNYVDVTADKVFVLGGGSATTSRLAANLAESVYLGYRTGTVGGVRINTADPLTDDTGDAQRSRQVLDGANGLTGNAIPYGSILLNGITFDGFNGASPISVASIGHNDYARLLQGVAAGTISKTSTDAINGSQLYSVAKKLSQESRWINVNSTREATNPGNDNYSKDFSGATGSNSIVIGKNAIATQSDTIAIGRTTNVSGTQSVAIGYNHTVRGNNSGTFGGNPNIINYSNSYAIGNNITIGDDSTTNNDAYGSFVIGRNVKVTADKVFVLGGGEDSNEKLLTAGLAESVYLGIKTRLVSGVRIDTTQPLTDDTGKDDQGNPTRSRQVLDGADGLTGKAIPYASILLNGITFGNFAGPSPVSVVSIGRDDYARILQGVAAGTISKTSTDAINGSQLYSTNKILSLLATSLESKIGTSATLTKTGDNVGTISLGSDFAGTSKSTIEEAIKASQEEVAVADSTNPLISVSTGTTTDGATKYLISANVASTIANEANGNLNKLATAQAVYSAVSGAKADVKLTTDDENILSLNGTKTSGLESDTFTLTFSKAKLLESLKENDGLGNTFVKVDGSNLPDKTTNTTAYNTWRTALGIGDGVNWFNVKQEKPTDLAGSNYDKEHTGALGDKSIAIGPYASVAVDATAGLALGYQAKANLTNSIAIGNNVAANALDMIAIGSDITATVTALPNSGENKEGRQFTIAIGRQAGSSSDGKVNSLGSNAIAIGANSYASELATVSLGASTGATGSFATALGSRAVASGKDATALGSKSIAEALSSVAIGGARVIETKGEDGSITKTASYALAFGANARAQANNAIAIGASAVAADEQSIALGSGSTTAKAVSTKEATIEGLNFKNFAGTSPSSTVSIGGASLERTITNVAAGRVTKDSTDAINGSQLYATNSILGKLAKSVKDKFGGNVELDVDTGGVTFTNIGETNKDNINDAIKAVREVVEAAADSGLVVTPSDETSGAKKYTVKINDDLKAKIDNLPANVTDELAKKANKTLDNLTDAGKTVITDLVDIQKKDGSIDGLTIESSVDDATKKKTFKVGITEEAIKQAAGTTNLATDYAKADASNISNGNITKWQDKLGAIQFTGDNNDKSKSVKLGEAIKIYGQSSSENAQQDYTKNNIQVFGGENGLFIQLAKNLSGLGTVTADTVAATTFKLGNANNAPTLTADNGNIKVSDGAKITNLTKGVEDKDAATVEQVNDVTLAFTTDSKTTGTTDTTTAVKGKVKLSEQSLALNGTDGYITTSTTENSQAVTIDLAQTLKTKLGKLDNLADDANGTYATKDEIKNLSSTLNFDGDNKSSTDSTPTSGSVDLKKQRFAVKGTKDEIETTATGQNLTIKLAEAITNKLKEIDKKANKTDVDAKADTGLGNLTDAGKEVITGLVDIVRKAGSSEKLTVSSKVDKTSKVKTFEINLDDSNYANISLSNIDNTAKDTITGLVSGELKSGNSNKYLTVENTGGSNGAAKKIVVGLSDDAITKLDKIDTSIEKTANAKQIIALGGNSNSTTNNQTLDQAGGIKFDILGDGTDIKTTASENKVSISLAKATTVSDGENKVVTSGAVYTALNNAKTELTNKGLVFAADSGTATTRKLGETLAIKGQSGYIQTKSEDGKIVVELTDAAKTKLDNVSDGKTVNTNQTIALVDQTGTASKTQTLDVDGGIKLKIANGDESIVTEADATTSTVKVKVKDGGIDTAKLANNAVTKDKLADDAVETSKIKDGAVTTAKLANDAVTKDKLANDAVETSKIKNSAVTGDKIANGAITAEKLAPEFKTNVEKAIALKDQKITLTGDSDSKTDDQTLGQEGGISFAINGNDDIATNASGAKVDLSINKNTVIDETNKTSTRVATTKAVYDAILAAKAVVEAKADVAGADNLIEVEKVAGTGIAKDTFKVSLTKENLVTNLADTFAKKDATGLSDDDIAKWKKALSIENVSNTSSLTYRANSTADANAKTVAFDKGLDFIGDKNITTSIEDEGKVKFALKDTLTGITNITNGSKVDETGVTTLNISDAGLTLNDKNIKGVKAGVDDKDAVNVAQLKALENVVGKPGQNGVNGNQGPAGQDGTNGQSLFNQVDALRNGLAGTVVYTDKDGKRLISSDGNYYYSDVITAGYVKANNGKWYLASDVENGIPKAGKENSGQTLADLDTVYIGKAEGNKSQLVDASDVILSTVNADGTTIKPIQLANLASALGATLTSTLQKETTVPTSADADAIVANLLEGKAGKTTTSTDKLDMSRAVTVADL</sequence>
<evidence type="ECO:0008006" key="6">
    <source>
        <dbReference type="Google" id="ProtNLM"/>
    </source>
</evidence>
<dbReference type="InterPro" id="IPR008640">
    <property type="entry name" value="Adhesin_Head_dom"/>
</dbReference>
<feature type="domain" description="Trimeric autotransporter adhesin YadA-like head" evidence="2">
    <location>
        <begin position="1625"/>
        <end position="1648"/>
    </location>
</feature>
<evidence type="ECO:0000256" key="1">
    <source>
        <dbReference type="SAM" id="MobiDB-lite"/>
    </source>
</evidence>
<feature type="compositionally biased region" description="Polar residues" evidence="1">
    <location>
        <begin position="2168"/>
        <end position="2188"/>
    </location>
</feature>
<feature type="domain" description="Trimeric autotransporter adhesin YadA-like head" evidence="2">
    <location>
        <begin position="183"/>
        <end position="208"/>
    </location>
</feature>
<proteinExistence type="predicted"/>
<dbReference type="PATRIC" id="fig|505345.6.peg.1999"/>
<feature type="domain" description="Trimeric autotransporter adhesin YadA-like stalk" evidence="3">
    <location>
        <begin position="1745"/>
        <end position="1783"/>
    </location>
</feature>
<dbReference type="RefSeq" id="WP_065237982.1">
    <property type="nucleotide sequence ID" value="NZ_JTJR01000044.1"/>
</dbReference>
<accession>A0A1A7PNX0</accession>
<dbReference type="Gene3D" id="6.10.250.2040">
    <property type="match status" value="1"/>
</dbReference>
<dbReference type="InterPro" id="IPR011049">
    <property type="entry name" value="Serralysin-like_metalloprot_C"/>
</dbReference>
<feature type="domain" description="Trimeric autotransporter adhesin YadA-like head" evidence="2">
    <location>
        <begin position="1512"/>
        <end position="1531"/>
    </location>
</feature>
<feature type="domain" description="Trimeric autotransporter adhesin YadA-like head" evidence="2">
    <location>
        <begin position="140"/>
        <end position="162"/>
    </location>
</feature>
<reference evidence="4 5" key="1">
    <citation type="submission" date="2014-11" db="EMBL/GenBank/DDBJ databases">
        <title>Pan-genome of Gallibacterium spp.</title>
        <authorList>
            <person name="Kudirkiene E."/>
            <person name="Bojesen A.M."/>
        </authorList>
    </citation>
    <scope>NUCLEOTIDE SEQUENCE [LARGE SCALE GENOMIC DNA]</scope>
    <source>
        <strain evidence="4 5">59/S3/89</strain>
    </source>
</reference>
<dbReference type="CDD" id="cd12820">
    <property type="entry name" value="LbR_YadA-like"/>
    <property type="match status" value="4"/>
</dbReference>
<dbReference type="Gene3D" id="1.20.5.170">
    <property type="match status" value="2"/>
</dbReference>
<feature type="domain" description="Trimeric autotransporter adhesin YadA-like stalk" evidence="3">
    <location>
        <begin position="2058"/>
        <end position="2083"/>
    </location>
</feature>
<feature type="domain" description="Trimeric autotransporter adhesin YadA-like stalk" evidence="3">
    <location>
        <begin position="573"/>
        <end position="611"/>
    </location>
</feature>
<feature type="region of interest" description="Disordered" evidence="1">
    <location>
        <begin position="1176"/>
        <end position="1198"/>
    </location>
</feature>
<feature type="domain" description="Trimeric autotransporter adhesin YadA-like head" evidence="2">
    <location>
        <begin position="1053"/>
        <end position="1078"/>
    </location>
</feature>
<protein>
    <recommendedName>
        <fullName evidence="6">Autotransporter adhesin</fullName>
    </recommendedName>
</protein>
<name>A0A1A7PNX0_9PAST</name>
<feature type="domain" description="Trimeric autotransporter adhesin YadA-like stalk" evidence="3">
    <location>
        <begin position="2897"/>
        <end position="2935"/>
    </location>
</feature>
<dbReference type="STRING" id="505345.QV06_09835"/>
<feature type="region of interest" description="Disordered" evidence="1">
    <location>
        <begin position="2168"/>
        <end position="2189"/>
    </location>
</feature>
<feature type="domain" description="Trimeric autotransporter adhesin YadA-like head" evidence="2">
    <location>
        <begin position="495"/>
        <end position="518"/>
    </location>
</feature>
<feature type="domain" description="Trimeric autotransporter adhesin YadA-like head" evidence="2">
    <location>
        <begin position="785"/>
        <end position="807"/>
    </location>
</feature>